<keyword evidence="4" id="KW-1185">Reference proteome</keyword>
<dbReference type="SUPFAM" id="SSF47090">
    <property type="entry name" value="PGBD-like"/>
    <property type="match status" value="1"/>
</dbReference>
<evidence type="ECO:0000313" key="3">
    <source>
        <dbReference type="EMBL" id="KAF1086174.1"/>
    </source>
</evidence>
<dbReference type="GO" id="GO:0009046">
    <property type="term" value="F:zinc D-Ala-D-Ala carboxypeptidase activity"/>
    <property type="evidence" value="ECO:0007669"/>
    <property type="project" value="UniProtKB-EC"/>
</dbReference>
<keyword evidence="3" id="KW-0121">Carboxypeptidase</keyword>
<dbReference type="EMBL" id="LSRS01000002">
    <property type="protein sequence ID" value="KAF1086174.1"/>
    <property type="molecule type" value="Genomic_DNA"/>
</dbReference>
<dbReference type="EC" id="3.4.17.14" evidence="3"/>
<organism evidence="3 4">
    <name type="scientific">Sporotomaculum syntrophicum</name>
    <dbReference type="NCBI Taxonomy" id="182264"/>
    <lineage>
        <taxon>Bacteria</taxon>
        <taxon>Bacillati</taxon>
        <taxon>Bacillota</taxon>
        <taxon>Clostridia</taxon>
        <taxon>Eubacteriales</taxon>
        <taxon>Desulfallaceae</taxon>
        <taxon>Sporotomaculum</taxon>
    </lineage>
</organism>
<dbReference type="InterPro" id="IPR036366">
    <property type="entry name" value="PGBDSf"/>
</dbReference>
<evidence type="ECO:0000259" key="2">
    <source>
        <dbReference type="Pfam" id="PF08291"/>
    </source>
</evidence>
<feature type="domain" description="Peptidoglycan binding-like" evidence="1">
    <location>
        <begin position="7"/>
        <end position="62"/>
    </location>
</feature>
<proteinExistence type="predicted"/>
<dbReference type="InterPro" id="IPR036365">
    <property type="entry name" value="PGBD-like_sf"/>
</dbReference>
<reference evidence="3" key="1">
    <citation type="submission" date="2016-02" db="EMBL/GenBank/DDBJ databases">
        <title>Draft Genome Sequence of Sporotomaculum syntrophicum Strain FB, a Syntrophic Benzoate Degrader.</title>
        <authorList>
            <person name="Nobu M.K."/>
            <person name="Narihiro T."/>
            <person name="Qiu Y.-L."/>
            <person name="Ohashi A."/>
            <person name="Liu W.-T."/>
            <person name="Yuji S."/>
        </authorList>
    </citation>
    <scope>NUCLEOTIDE SEQUENCE</scope>
    <source>
        <strain evidence="3">FB</strain>
    </source>
</reference>
<dbReference type="OrthoDB" id="5242612at2"/>
<dbReference type="Pfam" id="PF01471">
    <property type="entry name" value="PG_binding_1"/>
    <property type="match status" value="1"/>
</dbReference>
<feature type="domain" description="Peptidase M15A C-terminal" evidence="2">
    <location>
        <begin position="79"/>
        <end position="178"/>
    </location>
</feature>
<keyword evidence="3" id="KW-0378">Hydrolase</keyword>
<dbReference type="InterPro" id="IPR002477">
    <property type="entry name" value="Peptidoglycan-bd-like"/>
</dbReference>
<dbReference type="Gene3D" id="1.10.101.10">
    <property type="entry name" value="PGBD-like superfamily/PGBD"/>
    <property type="match status" value="1"/>
</dbReference>
<dbReference type="Gene3D" id="3.30.1380.10">
    <property type="match status" value="1"/>
</dbReference>
<dbReference type="InterPro" id="IPR009045">
    <property type="entry name" value="Zn_M74/Hedgehog-like"/>
</dbReference>
<keyword evidence="3" id="KW-0645">Protease</keyword>
<name>A0A9D3AZR1_9FIRM</name>
<dbReference type="AlphaFoldDB" id="A0A9D3AZR1"/>
<dbReference type="InterPro" id="IPR013230">
    <property type="entry name" value="Peptidase_M15A_C"/>
</dbReference>
<protein>
    <submittedName>
        <fullName evidence="3">Zinc D-Ala-D-Ala carboxypeptidase</fullName>
        <ecNumber evidence="3">3.4.17.14</ecNumber>
    </submittedName>
</protein>
<comment type="caution">
    <text evidence="3">The sequence shown here is derived from an EMBL/GenBank/DDBJ whole genome shotgun (WGS) entry which is preliminary data.</text>
</comment>
<gene>
    <name evidence="3" type="ORF">SPSYN_00915</name>
</gene>
<dbReference type="RefSeq" id="WP_161821300.1">
    <property type="nucleotide sequence ID" value="NZ_LSRS01000002.1"/>
</dbReference>
<dbReference type="SUPFAM" id="SSF55166">
    <property type="entry name" value="Hedgehog/DD-peptidase"/>
    <property type="match status" value="1"/>
</dbReference>
<evidence type="ECO:0000313" key="4">
    <source>
        <dbReference type="Proteomes" id="UP000798488"/>
    </source>
</evidence>
<accession>A0A9D3AZR1</accession>
<evidence type="ECO:0000259" key="1">
    <source>
        <dbReference type="Pfam" id="PF01471"/>
    </source>
</evidence>
<sequence length="189" mass="20387">MQIGDKGTQVQELQRRLAAAGFDPGPADAVFGPLTRRSVVQLQRYCGLEPDGRAGQQVQAALELLLPHRPQHGRKLSPHFAEAEFACRCCHMVRVNICLVQMLEQLRECLGGKPIVITSGYRCAVHNRAVGGASQSQHLLGNAADIVVAHAAPLEVAAVSEKIGFPGLGRYTGFTHVDVRLGEYASWVG</sequence>
<dbReference type="Pfam" id="PF08291">
    <property type="entry name" value="Peptidase_M15_3"/>
    <property type="match status" value="1"/>
</dbReference>
<dbReference type="Proteomes" id="UP000798488">
    <property type="component" value="Unassembled WGS sequence"/>
</dbReference>